<evidence type="ECO:0000256" key="6">
    <source>
        <dbReference type="ARBA" id="ARBA00022603"/>
    </source>
</evidence>
<dbReference type="GO" id="GO:0070042">
    <property type="term" value="F:rRNA (uridine-N3-)-methyltransferase activity"/>
    <property type="evidence" value="ECO:0007669"/>
    <property type="project" value="TreeGrafter"/>
</dbReference>
<keyword evidence="8" id="KW-0949">S-adenosyl-L-methionine</keyword>
<dbReference type="InterPro" id="IPR046886">
    <property type="entry name" value="RsmE_MTase_dom"/>
</dbReference>
<dbReference type="CDD" id="cd18084">
    <property type="entry name" value="RsmE-like"/>
    <property type="match status" value="1"/>
</dbReference>
<evidence type="ECO:0000256" key="9">
    <source>
        <dbReference type="ARBA" id="ARBA00025699"/>
    </source>
</evidence>
<dbReference type="InterPro" id="IPR046887">
    <property type="entry name" value="RsmE_PUA-like"/>
</dbReference>
<dbReference type="GO" id="GO:0005737">
    <property type="term" value="C:cytoplasm"/>
    <property type="evidence" value="ECO:0007669"/>
    <property type="project" value="UniProtKB-SubCell"/>
</dbReference>
<evidence type="ECO:0000256" key="4">
    <source>
        <dbReference type="ARBA" id="ARBA00022490"/>
    </source>
</evidence>
<dbReference type="SUPFAM" id="SSF88697">
    <property type="entry name" value="PUA domain-like"/>
    <property type="match status" value="1"/>
</dbReference>
<sequence>MSLGSGLSLTLGRESSNYLIRVLRLQIGNSLLCFDGIGHEYEAQLTVADPHSVVLQLGALSRSIPTPTPSLVLLIALIKHRIETVVQQATELGATHISVINADRTQTRLPKVDRLINVINHAAEQCGRVWVPELRIGEDLQSASSRYDCGRKLIAIPNTRETVFSNALTNTCIAIGPEGDWSPNELQLARDAGFEAVGLGPIILRTPTAAAVALSSIRERWQWQVPQV</sequence>
<dbReference type="Pfam" id="PF20260">
    <property type="entry name" value="PUA_4"/>
    <property type="match status" value="1"/>
</dbReference>
<dbReference type="PANTHER" id="PTHR30027:SF3">
    <property type="entry name" value="16S RRNA (URACIL(1498)-N(3))-METHYLTRANSFERASE"/>
    <property type="match status" value="1"/>
</dbReference>
<evidence type="ECO:0000256" key="8">
    <source>
        <dbReference type="ARBA" id="ARBA00022691"/>
    </source>
</evidence>
<dbReference type="NCBIfam" id="TIGR00046">
    <property type="entry name" value="RsmE family RNA methyltransferase"/>
    <property type="match status" value="1"/>
</dbReference>
<evidence type="ECO:0000256" key="2">
    <source>
        <dbReference type="ARBA" id="ARBA00005528"/>
    </source>
</evidence>
<dbReference type="PANTHER" id="PTHR30027">
    <property type="entry name" value="RIBOSOMAL RNA SMALL SUBUNIT METHYLTRANSFERASE E"/>
    <property type="match status" value="1"/>
</dbReference>
<name>A0A381PM00_9ZZZZ</name>
<dbReference type="EC" id="2.1.1.193" evidence="3"/>
<gene>
    <name evidence="13" type="ORF">METZ01_LOCUS20885</name>
</gene>
<comment type="similarity">
    <text evidence="2">Belongs to the RNA methyltransferase RsmE family.</text>
</comment>
<dbReference type="SUPFAM" id="SSF75217">
    <property type="entry name" value="alpha/beta knot"/>
    <property type="match status" value="1"/>
</dbReference>
<dbReference type="InterPro" id="IPR015947">
    <property type="entry name" value="PUA-like_sf"/>
</dbReference>
<dbReference type="InterPro" id="IPR029028">
    <property type="entry name" value="Alpha/beta_knot_MTases"/>
</dbReference>
<dbReference type="Gene3D" id="3.40.1280.10">
    <property type="match status" value="1"/>
</dbReference>
<proteinExistence type="inferred from homology"/>
<protein>
    <recommendedName>
        <fullName evidence="3">16S rRNA (uracil(1498)-N(3))-methyltransferase</fullName>
        <ecNumber evidence="3">2.1.1.193</ecNumber>
    </recommendedName>
</protein>
<dbReference type="GO" id="GO:0070475">
    <property type="term" value="P:rRNA base methylation"/>
    <property type="evidence" value="ECO:0007669"/>
    <property type="project" value="TreeGrafter"/>
</dbReference>
<evidence type="ECO:0000256" key="5">
    <source>
        <dbReference type="ARBA" id="ARBA00022552"/>
    </source>
</evidence>
<dbReference type="PIRSF" id="PIRSF015601">
    <property type="entry name" value="MTase_slr0722"/>
    <property type="match status" value="1"/>
</dbReference>
<evidence type="ECO:0000256" key="1">
    <source>
        <dbReference type="ARBA" id="ARBA00004496"/>
    </source>
</evidence>
<evidence type="ECO:0000259" key="12">
    <source>
        <dbReference type="Pfam" id="PF20260"/>
    </source>
</evidence>
<dbReference type="AlphaFoldDB" id="A0A381PM00"/>
<accession>A0A381PM00</accession>
<keyword evidence="7" id="KW-0808">Transferase</keyword>
<keyword evidence="5" id="KW-0698">rRNA processing</keyword>
<evidence type="ECO:0000256" key="3">
    <source>
        <dbReference type="ARBA" id="ARBA00012328"/>
    </source>
</evidence>
<comment type="subcellular location">
    <subcellularLocation>
        <location evidence="1">Cytoplasm</location>
    </subcellularLocation>
</comment>
<evidence type="ECO:0000256" key="10">
    <source>
        <dbReference type="ARBA" id="ARBA00047944"/>
    </source>
</evidence>
<dbReference type="Pfam" id="PF04452">
    <property type="entry name" value="Methyltrans_RNA"/>
    <property type="match status" value="1"/>
</dbReference>
<comment type="function">
    <text evidence="9">Specifically methylates the N3 position of the uracil ring of uridine 1498 (m3U1498) in 16S rRNA. Acts on the fully assembled 30S ribosomal subunit.</text>
</comment>
<dbReference type="InterPro" id="IPR029026">
    <property type="entry name" value="tRNA_m1G_MTases_N"/>
</dbReference>
<organism evidence="13">
    <name type="scientific">marine metagenome</name>
    <dbReference type="NCBI Taxonomy" id="408172"/>
    <lineage>
        <taxon>unclassified sequences</taxon>
        <taxon>metagenomes</taxon>
        <taxon>ecological metagenomes</taxon>
    </lineage>
</organism>
<keyword evidence="6" id="KW-0489">Methyltransferase</keyword>
<feature type="domain" description="Ribosomal RNA small subunit methyltransferase E methyltransferase" evidence="11">
    <location>
        <begin position="69"/>
        <end position="217"/>
    </location>
</feature>
<keyword evidence="4" id="KW-0963">Cytoplasm</keyword>
<dbReference type="EMBL" id="UINC01001027">
    <property type="protein sequence ID" value="SUZ68031.1"/>
    <property type="molecule type" value="Genomic_DNA"/>
</dbReference>
<evidence type="ECO:0000256" key="7">
    <source>
        <dbReference type="ARBA" id="ARBA00022679"/>
    </source>
</evidence>
<evidence type="ECO:0000313" key="13">
    <source>
        <dbReference type="EMBL" id="SUZ68031.1"/>
    </source>
</evidence>
<dbReference type="InterPro" id="IPR006700">
    <property type="entry name" value="RsmE"/>
</dbReference>
<evidence type="ECO:0000259" key="11">
    <source>
        <dbReference type="Pfam" id="PF04452"/>
    </source>
</evidence>
<feature type="domain" description="Ribosomal RNA small subunit methyltransferase E PUA-like" evidence="12">
    <location>
        <begin position="13"/>
        <end position="56"/>
    </location>
</feature>
<reference evidence="13" key="1">
    <citation type="submission" date="2018-05" db="EMBL/GenBank/DDBJ databases">
        <authorList>
            <person name="Lanie J.A."/>
            <person name="Ng W.-L."/>
            <person name="Kazmierczak K.M."/>
            <person name="Andrzejewski T.M."/>
            <person name="Davidsen T.M."/>
            <person name="Wayne K.J."/>
            <person name="Tettelin H."/>
            <person name="Glass J.I."/>
            <person name="Rusch D."/>
            <person name="Podicherti R."/>
            <person name="Tsui H.-C.T."/>
            <person name="Winkler M.E."/>
        </authorList>
    </citation>
    <scope>NUCLEOTIDE SEQUENCE</scope>
</reference>
<comment type="catalytic activity">
    <reaction evidence="10">
        <text>uridine(1498) in 16S rRNA + S-adenosyl-L-methionine = N(3)-methyluridine(1498) in 16S rRNA + S-adenosyl-L-homocysteine + H(+)</text>
        <dbReference type="Rhea" id="RHEA:42920"/>
        <dbReference type="Rhea" id="RHEA-COMP:10283"/>
        <dbReference type="Rhea" id="RHEA-COMP:10284"/>
        <dbReference type="ChEBI" id="CHEBI:15378"/>
        <dbReference type="ChEBI" id="CHEBI:57856"/>
        <dbReference type="ChEBI" id="CHEBI:59789"/>
        <dbReference type="ChEBI" id="CHEBI:65315"/>
        <dbReference type="ChEBI" id="CHEBI:74502"/>
        <dbReference type="EC" id="2.1.1.193"/>
    </reaction>
</comment>